<dbReference type="InterPro" id="IPR050059">
    <property type="entry name" value="ATP_synthase_B_chain"/>
</dbReference>
<organism evidence="14">
    <name type="scientific">marine sediment metagenome</name>
    <dbReference type="NCBI Taxonomy" id="412755"/>
    <lineage>
        <taxon>unclassified sequences</taxon>
        <taxon>metagenomes</taxon>
        <taxon>ecological metagenomes</taxon>
    </lineage>
</organism>
<keyword evidence="7" id="KW-0375">Hydrogen ion transport</keyword>
<dbReference type="Pfam" id="PF00430">
    <property type="entry name" value="ATP-synt_B"/>
    <property type="match status" value="1"/>
</dbReference>
<keyword evidence="5" id="KW-0138">CF(0)</keyword>
<name>A0A0F9U4E3_9ZZZZ</name>
<gene>
    <name evidence="14" type="ORF">LCGC14_0268630</name>
</gene>
<feature type="transmembrane region" description="Helical" evidence="13">
    <location>
        <begin position="49"/>
        <end position="68"/>
    </location>
</feature>
<sequence>MFVSQALAQTENPDAVDLPPASDTAAAHGETIAIEGEQEGVFPPFNSEFFASQLLWLAITFGVFYLVLQKVILPRIAGVLENRRDRIALDLEAAERMKSDADEAQAAYEQELAEARDRSHKIAHDARDSAREDAEQERKRLDRQLDEKLEAAQIRIAEIKTEAMKDVGVIAEDTAETILREVAQLEVSREEIAGAVTAVRS</sequence>
<dbReference type="GO" id="GO:0045259">
    <property type="term" value="C:proton-transporting ATP synthase complex"/>
    <property type="evidence" value="ECO:0007669"/>
    <property type="project" value="UniProtKB-KW"/>
</dbReference>
<dbReference type="GO" id="GO:0046961">
    <property type="term" value="F:proton-transporting ATPase activity, rotational mechanism"/>
    <property type="evidence" value="ECO:0007669"/>
    <property type="project" value="TreeGrafter"/>
</dbReference>
<evidence type="ECO:0000256" key="13">
    <source>
        <dbReference type="SAM" id="Phobius"/>
    </source>
</evidence>
<comment type="similarity">
    <text evidence="3">Belongs to the ATPase B chain family.</text>
</comment>
<feature type="region of interest" description="Disordered" evidence="12">
    <location>
        <begin position="116"/>
        <end position="142"/>
    </location>
</feature>
<dbReference type="NCBIfam" id="NF006612">
    <property type="entry name" value="PRK09174.1"/>
    <property type="match status" value="1"/>
</dbReference>
<comment type="subcellular location">
    <subcellularLocation>
        <location evidence="2">Endomembrane system</location>
    </subcellularLocation>
    <subcellularLocation>
        <location evidence="1">Membrane</location>
        <topology evidence="1">Single-pass membrane protein</topology>
    </subcellularLocation>
</comment>
<reference evidence="14" key="1">
    <citation type="journal article" date="2015" name="Nature">
        <title>Complex archaea that bridge the gap between prokaryotes and eukaryotes.</title>
        <authorList>
            <person name="Spang A."/>
            <person name="Saw J.H."/>
            <person name="Jorgensen S.L."/>
            <person name="Zaremba-Niedzwiedzka K."/>
            <person name="Martijn J."/>
            <person name="Lind A.E."/>
            <person name="van Eijk R."/>
            <person name="Schleper C."/>
            <person name="Guy L."/>
            <person name="Ettema T.J."/>
        </authorList>
    </citation>
    <scope>NUCLEOTIDE SEQUENCE</scope>
</reference>
<keyword evidence="4" id="KW-0813">Transport</keyword>
<evidence type="ECO:0000256" key="10">
    <source>
        <dbReference type="ARBA" id="ARBA00023136"/>
    </source>
</evidence>
<feature type="region of interest" description="Disordered" evidence="12">
    <location>
        <begin position="1"/>
        <end position="22"/>
    </location>
</feature>
<dbReference type="PANTHER" id="PTHR33445">
    <property type="entry name" value="ATP SYNTHASE SUBUNIT B', CHLOROPLASTIC"/>
    <property type="match status" value="1"/>
</dbReference>
<evidence type="ECO:0000256" key="11">
    <source>
        <dbReference type="ARBA" id="ARBA00025198"/>
    </source>
</evidence>
<comment type="caution">
    <text evidence="14">The sequence shown here is derived from an EMBL/GenBank/DDBJ whole genome shotgun (WGS) entry which is preliminary data.</text>
</comment>
<dbReference type="PANTHER" id="PTHR33445:SF1">
    <property type="entry name" value="ATP SYNTHASE SUBUNIT B"/>
    <property type="match status" value="1"/>
</dbReference>
<dbReference type="GO" id="GO:0012505">
    <property type="term" value="C:endomembrane system"/>
    <property type="evidence" value="ECO:0007669"/>
    <property type="project" value="UniProtKB-SubCell"/>
</dbReference>
<proteinExistence type="inferred from homology"/>
<evidence type="ECO:0000313" key="14">
    <source>
        <dbReference type="EMBL" id="KKN86464.1"/>
    </source>
</evidence>
<keyword evidence="9" id="KW-0406">Ion transport</keyword>
<dbReference type="CDD" id="cd06503">
    <property type="entry name" value="ATP-synt_Fo_b"/>
    <property type="match status" value="1"/>
</dbReference>
<dbReference type="AlphaFoldDB" id="A0A0F9U4E3"/>
<evidence type="ECO:0000256" key="1">
    <source>
        <dbReference type="ARBA" id="ARBA00004167"/>
    </source>
</evidence>
<evidence type="ECO:0000256" key="6">
    <source>
        <dbReference type="ARBA" id="ARBA00022692"/>
    </source>
</evidence>
<dbReference type="InterPro" id="IPR002146">
    <property type="entry name" value="ATP_synth_b/b'su_bac/chlpt"/>
</dbReference>
<dbReference type="GO" id="GO:0015986">
    <property type="term" value="P:proton motive force-driven ATP synthesis"/>
    <property type="evidence" value="ECO:0007669"/>
    <property type="project" value="InterPro"/>
</dbReference>
<keyword evidence="8 13" id="KW-1133">Transmembrane helix</keyword>
<evidence type="ECO:0000256" key="12">
    <source>
        <dbReference type="SAM" id="MobiDB-lite"/>
    </source>
</evidence>
<comment type="function">
    <text evidence="11">F(1)F(0) ATP synthase produces ATP from ADP in the presence of a proton or sodium gradient. F-type ATPases consist of two structural domains, F(1) containing the extramembraneous catalytic core and F(0) containing the membrane proton channel, linked together by a central stalk and a peripheral stalk. During catalysis, ATP synthesis in the catalytic domain of F(1) is coupled via a rotary mechanism of the central stalk subunits to proton translocation.</text>
</comment>
<evidence type="ECO:0000256" key="5">
    <source>
        <dbReference type="ARBA" id="ARBA00022547"/>
    </source>
</evidence>
<evidence type="ECO:0000256" key="7">
    <source>
        <dbReference type="ARBA" id="ARBA00022781"/>
    </source>
</evidence>
<evidence type="ECO:0000256" key="3">
    <source>
        <dbReference type="ARBA" id="ARBA00005513"/>
    </source>
</evidence>
<protein>
    <submittedName>
        <fullName evidence="14">Uncharacterized protein</fullName>
    </submittedName>
</protein>
<feature type="compositionally biased region" description="Polar residues" evidence="12">
    <location>
        <begin position="1"/>
        <end position="12"/>
    </location>
</feature>
<keyword evidence="6 13" id="KW-0812">Transmembrane</keyword>
<dbReference type="HAMAP" id="MF_01398">
    <property type="entry name" value="ATP_synth_b_bprime"/>
    <property type="match status" value="1"/>
</dbReference>
<accession>A0A0F9U4E3</accession>
<dbReference type="Gene3D" id="6.10.250.1580">
    <property type="match status" value="1"/>
</dbReference>
<keyword evidence="10 13" id="KW-0472">Membrane</keyword>
<evidence type="ECO:0000256" key="4">
    <source>
        <dbReference type="ARBA" id="ARBA00022448"/>
    </source>
</evidence>
<dbReference type="EMBL" id="LAZR01000147">
    <property type="protein sequence ID" value="KKN86464.1"/>
    <property type="molecule type" value="Genomic_DNA"/>
</dbReference>
<evidence type="ECO:0000256" key="2">
    <source>
        <dbReference type="ARBA" id="ARBA00004308"/>
    </source>
</evidence>
<evidence type="ECO:0000256" key="9">
    <source>
        <dbReference type="ARBA" id="ARBA00023065"/>
    </source>
</evidence>
<evidence type="ECO:0000256" key="8">
    <source>
        <dbReference type="ARBA" id="ARBA00022989"/>
    </source>
</evidence>